<evidence type="ECO:0000313" key="11">
    <source>
        <dbReference type="RefSeq" id="XP_011501304.1"/>
    </source>
</evidence>
<dbReference type="PANTHER" id="PTHR15944:SF0">
    <property type="entry name" value="PRENYLCYSTEINE LYASE DOMAIN-CONTAINING PROTEIN"/>
    <property type="match status" value="1"/>
</dbReference>
<dbReference type="Gene3D" id="3.50.50.60">
    <property type="entry name" value="FAD/NAD(P)-binding domain"/>
    <property type="match status" value="1"/>
</dbReference>
<dbReference type="InterPro" id="IPR010795">
    <property type="entry name" value="Prenylcys_lyase"/>
</dbReference>
<feature type="chain" id="PRO_5042527033" evidence="8">
    <location>
        <begin position="26"/>
        <end position="491"/>
    </location>
</feature>
<dbReference type="InterPro" id="IPR036188">
    <property type="entry name" value="FAD/NAD-bd_sf"/>
</dbReference>
<feature type="signal peptide" evidence="8">
    <location>
        <begin position="1"/>
        <end position="25"/>
    </location>
</feature>
<dbReference type="KEGG" id="csol:105364959"/>
<dbReference type="GeneID" id="105364959"/>
<dbReference type="RefSeq" id="XP_011501304.1">
    <property type="nucleotide sequence ID" value="XM_011503002.1"/>
</dbReference>
<proteinExistence type="inferred from homology"/>
<keyword evidence="3" id="KW-0285">Flavoprotein</keyword>
<evidence type="ECO:0000256" key="4">
    <source>
        <dbReference type="ARBA" id="ARBA00022729"/>
    </source>
</evidence>
<organism evidence="10 11">
    <name type="scientific">Ceratosolen solmsi marchali</name>
    <dbReference type="NCBI Taxonomy" id="326594"/>
    <lineage>
        <taxon>Eukaryota</taxon>
        <taxon>Metazoa</taxon>
        <taxon>Ecdysozoa</taxon>
        <taxon>Arthropoda</taxon>
        <taxon>Hexapoda</taxon>
        <taxon>Insecta</taxon>
        <taxon>Pterygota</taxon>
        <taxon>Neoptera</taxon>
        <taxon>Endopterygota</taxon>
        <taxon>Hymenoptera</taxon>
        <taxon>Apocrita</taxon>
        <taxon>Proctotrupomorpha</taxon>
        <taxon>Chalcidoidea</taxon>
        <taxon>Agaonidae</taxon>
        <taxon>Agaoninae</taxon>
        <taxon>Ceratosolen</taxon>
    </lineage>
</organism>
<evidence type="ECO:0000256" key="6">
    <source>
        <dbReference type="ARBA" id="ARBA00023002"/>
    </source>
</evidence>
<keyword evidence="7" id="KW-0325">Glycoprotein</keyword>
<protein>
    <submittedName>
        <fullName evidence="11">Prenylcysteine oxidase-like</fullName>
    </submittedName>
</protein>
<reference evidence="11" key="1">
    <citation type="submission" date="2025-08" db="UniProtKB">
        <authorList>
            <consortium name="RefSeq"/>
        </authorList>
    </citation>
    <scope>IDENTIFICATION</scope>
</reference>
<dbReference type="AlphaFoldDB" id="A0AAJ6YNF3"/>
<dbReference type="PANTHER" id="PTHR15944">
    <property type="entry name" value="FARNESYLCYSTEINE LYASE"/>
    <property type="match status" value="1"/>
</dbReference>
<dbReference type="GO" id="GO:0001735">
    <property type="term" value="F:prenylcysteine oxidase activity"/>
    <property type="evidence" value="ECO:0007669"/>
    <property type="project" value="InterPro"/>
</dbReference>
<evidence type="ECO:0000313" key="10">
    <source>
        <dbReference type="Proteomes" id="UP000695007"/>
    </source>
</evidence>
<feature type="domain" description="Prenylcysteine lyase" evidence="9">
    <location>
        <begin position="125"/>
        <end position="473"/>
    </location>
</feature>
<accession>A0AAJ6YNF3</accession>
<keyword evidence="6" id="KW-0560">Oxidoreductase</keyword>
<gene>
    <name evidence="11" type="primary">LOC105364959</name>
</gene>
<comment type="cofactor">
    <cofactor evidence="1">
        <name>FAD</name>
        <dbReference type="ChEBI" id="CHEBI:57692"/>
    </cofactor>
</comment>
<evidence type="ECO:0000256" key="2">
    <source>
        <dbReference type="ARBA" id="ARBA00009967"/>
    </source>
</evidence>
<dbReference type="Pfam" id="PF07156">
    <property type="entry name" value="Prenylcys_lyase"/>
    <property type="match status" value="1"/>
</dbReference>
<dbReference type="GO" id="GO:0030327">
    <property type="term" value="P:prenylated protein catabolic process"/>
    <property type="evidence" value="ECO:0007669"/>
    <property type="project" value="TreeGrafter"/>
</dbReference>
<dbReference type="InterPro" id="IPR017046">
    <property type="entry name" value="Prenylcysteine_Oxase1"/>
</dbReference>
<dbReference type="GO" id="GO:0030328">
    <property type="term" value="P:prenylcysteine catabolic process"/>
    <property type="evidence" value="ECO:0007669"/>
    <property type="project" value="InterPro"/>
</dbReference>
<evidence type="ECO:0000256" key="1">
    <source>
        <dbReference type="ARBA" id="ARBA00001974"/>
    </source>
</evidence>
<sequence length="491" mass="55417">MIIILRKVIPIIFLNGFLFFRNCFCSEITKPNVAIIGAGIGGASTSHFLTKLFDKNLKIDIFESKTIGGRLATVKLGNNDFEAGGAIIHPRNIYMKYFVKLLNLHSKTPVPDDTFGIWNGKEFIFKESNWKVITLLKLIFRYGLQPIYLYRYVGSILNDFDNIYNLQEQGIGYENVTALISAMNENLINLMQVSIKDHLQSLGYGEQLINELVKATLVVNYGQDTNVQAFVACVSIAGAGFDLWSIKGGNKEVPSRLISNNEIVSIIYSTVNRIDRLQTEDMPKYEIFYKENGTESITSKVYDIVIIAAPMTSDQESLVTFNGFKSSDVQFLGNYQTTYATFVAGKVNFSYFGSKETFSGIISCNPVDTVISSIGKLTSVNGKRDKGVQVWKVFSRQKLNSTIINKMFSKVHKVKEIKWKAYPQYSSAMRFDKFKVDDFMYYVNAIEWAASAMEMSAISGRNAAILAFTDYKRYLSDRKLTTEDQTHSSEL</sequence>
<dbReference type="SUPFAM" id="SSF51905">
    <property type="entry name" value="FAD/NAD(P)-binding domain"/>
    <property type="match status" value="1"/>
</dbReference>
<evidence type="ECO:0000256" key="3">
    <source>
        <dbReference type="ARBA" id="ARBA00022630"/>
    </source>
</evidence>
<keyword evidence="10" id="KW-1185">Reference proteome</keyword>
<dbReference type="Pfam" id="PF13450">
    <property type="entry name" value="NAD_binding_8"/>
    <property type="match status" value="1"/>
</dbReference>
<evidence type="ECO:0000256" key="7">
    <source>
        <dbReference type="ARBA" id="ARBA00023180"/>
    </source>
</evidence>
<keyword evidence="4 8" id="KW-0732">Signal</keyword>
<comment type="similarity">
    <text evidence="2">Belongs to the prenylcysteine oxidase family.</text>
</comment>
<evidence type="ECO:0000256" key="5">
    <source>
        <dbReference type="ARBA" id="ARBA00022827"/>
    </source>
</evidence>
<name>A0AAJ6YNF3_9HYME</name>
<evidence type="ECO:0000256" key="8">
    <source>
        <dbReference type="SAM" id="SignalP"/>
    </source>
</evidence>
<keyword evidence="5" id="KW-0274">FAD</keyword>
<dbReference type="Proteomes" id="UP000695007">
    <property type="component" value="Unplaced"/>
</dbReference>
<evidence type="ECO:0000259" key="9">
    <source>
        <dbReference type="Pfam" id="PF07156"/>
    </source>
</evidence>